<reference evidence="2" key="1">
    <citation type="submission" date="2016-10" db="EMBL/GenBank/DDBJ databases">
        <title>Sequence of Gallionella enrichment culture.</title>
        <authorList>
            <person name="Poehlein A."/>
            <person name="Muehling M."/>
            <person name="Daniel R."/>
        </authorList>
    </citation>
    <scope>NUCLEOTIDE SEQUENCE</scope>
</reference>
<sequence>MVDMDKTFKLRAFTDTAKSDVVKANVAEESKAQQLARKDALLEEERSKSLDLLKTIVQLRESLKQEQTKSSELQARLNKLDEVEENQLVKKNIQLEEEKKKSLEYMKLIEQLREGARQEQEKSAEMARKMAEQQAQLSKLATAEESQLARKNAQLEEEKQKLIEYMKMVEQLRENARQDQEKKAEMANKLAVLETKVKELSVVLAKISSLATGGKLDSIV</sequence>
<evidence type="ECO:0000313" key="2">
    <source>
        <dbReference type="EMBL" id="OIQ99538.1"/>
    </source>
</evidence>
<gene>
    <name evidence="2" type="ORF">GALL_184750</name>
</gene>
<organism evidence="2">
    <name type="scientific">mine drainage metagenome</name>
    <dbReference type="NCBI Taxonomy" id="410659"/>
    <lineage>
        <taxon>unclassified sequences</taxon>
        <taxon>metagenomes</taxon>
        <taxon>ecological metagenomes</taxon>
    </lineage>
</organism>
<feature type="coiled-coil region" evidence="1">
    <location>
        <begin position="109"/>
        <end position="196"/>
    </location>
</feature>
<comment type="caution">
    <text evidence="2">The sequence shown here is derived from an EMBL/GenBank/DDBJ whole genome shotgun (WGS) entry which is preliminary data.</text>
</comment>
<dbReference type="AlphaFoldDB" id="A0A1J5RV48"/>
<name>A0A1J5RV48_9ZZZZ</name>
<accession>A0A1J5RV48</accession>
<protein>
    <submittedName>
        <fullName evidence="2">Uncharacterized protein</fullName>
    </submittedName>
</protein>
<feature type="coiled-coil region" evidence="1">
    <location>
        <begin position="56"/>
        <end position="83"/>
    </location>
</feature>
<proteinExistence type="predicted"/>
<dbReference type="EMBL" id="MLJW01000105">
    <property type="protein sequence ID" value="OIQ99538.1"/>
    <property type="molecule type" value="Genomic_DNA"/>
</dbReference>
<keyword evidence="1" id="KW-0175">Coiled coil</keyword>
<evidence type="ECO:0000256" key="1">
    <source>
        <dbReference type="SAM" id="Coils"/>
    </source>
</evidence>